<accession>A0ABU3WKX5</accession>
<dbReference type="Gene3D" id="1.10.357.10">
    <property type="entry name" value="Tetracycline Repressor, domain 2"/>
    <property type="match status" value="1"/>
</dbReference>
<dbReference type="EMBL" id="WBMO01000001">
    <property type="protein sequence ID" value="MDV2474639.1"/>
    <property type="molecule type" value="Genomic_DNA"/>
</dbReference>
<evidence type="ECO:0000313" key="1">
    <source>
        <dbReference type="EMBL" id="MDV2474639.1"/>
    </source>
</evidence>
<keyword evidence="2" id="KW-1185">Reference proteome</keyword>
<sequence length="183" mass="20512">MATLVRREDYFDAAIEILSTDDHGGLKQAPLCRHLSVTTGSFYNYFQSWGQFKTEFLQHWLDQRTLQLVDAARLVGASDQRLELLIEFACALPHRAESAIRAWAHSDGEVRAVQSVVDEQRFAVVLEATSGLLGPGVDAENFARMGLLILYGYQQSMPQPDLEQLRWALKRTFSDALAARAVA</sequence>
<dbReference type="InterPro" id="IPR009057">
    <property type="entry name" value="Homeodomain-like_sf"/>
</dbReference>
<organism evidence="1 2">
    <name type="scientific">Rhodococcus zopfii</name>
    <dbReference type="NCBI Taxonomy" id="43772"/>
    <lineage>
        <taxon>Bacteria</taxon>
        <taxon>Bacillati</taxon>
        <taxon>Actinomycetota</taxon>
        <taxon>Actinomycetes</taxon>
        <taxon>Mycobacteriales</taxon>
        <taxon>Nocardiaceae</taxon>
        <taxon>Rhodococcus</taxon>
    </lineage>
</organism>
<name>A0ABU3WKX5_9NOCA</name>
<dbReference type="RefSeq" id="WP_072814044.1">
    <property type="nucleotide sequence ID" value="NZ_JAHWLX010000043.1"/>
</dbReference>
<protein>
    <submittedName>
        <fullName evidence="1">TetR/AcrR family transcriptional regulator</fullName>
    </submittedName>
</protein>
<evidence type="ECO:0000313" key="2">
    <source>
        <dbReference type="Proteomes" id="UP001275440"/>
    </source>
</evidence>
<reference evidence="1 2" key="1">
    <citation type="submission" date="2019-10" db="EMBL/GenBank/DDBJ databases">
        <title>Draft Genome Assembly of Rhodococcus zopfii DSM44189.</title>
        <authorList>
            <person name="Sutton J.M."/>
            <person name="Akob D.M."/>
            <person name="Bushman T.J."/>
        </authorList>
    </citation>
    <scope>NUCLEOTIDE SEQUENCE [LARGE SCALE GENOMIC DNA]</scope>
    <source>
        <strain evidence="1 2">DSM 44189</strain>
    </source>
</reference>
<proteinExistence type="predicted"/>
<gene>
    <name evidence="1" type="ORF">F8M49_02945</name>
</gene>
<dbReference type="Proteomes" id="UP001275440">
    <property type="component" value="Unassembled WGS sequence"/>
</dbReference>
<comment type="caution">
    <text evidence="1">The sequence shown here is derived from an EMBL/GenBank/DDBJ whole genome shotgun (WGS) entry which is preliminary data.</text>
</comment>
<dbReference type="SUPFAM" id="SSF46689">
    <property type="entry name" value="Homeodomain-like"/>
    <property type="match status" value="1"/>
</dbReference>